<dbReference type="PANTHER" id="PTHR43877:SF1">
    <property type="entry name" value="ACETYLTRANSFERASE"/>
    <property type="match status" value="1"/>
</dbReference>
<organism evidence="4 5">
    <name type="scientific">Terrimonas rubra</name>
    <dbReference type="NCBI Taxonomy" id="1035890"/>
    <lineage>
        <taxon>Bacteria</taxon>
        <taxon>Pseudomonadati</taxon>
        <taxon>Bacteroidota</taxon>
        <taxon>Chitinophagia</taxon>
        <taxon>Chitinophagales</taxon>
        <taxon>Chitinophagaceae</taxon>
        <taxon>Terrimonas</taxon>
    </lineage>
</organism>
<dbReference type="PROSITE" id="PS51186">
    <property type="entry name" value="GNAT"/>
    <property type="match status" value="1"/>
</dbReference>
<keyword evidence="2 4" id="KW-0012">Acyltransferase</keyword>
<dbReference type="CDD" id="cd04301">
    <property type="entry name" value="NAT_SF"/>
    <property type="match status" value="1"/>
</dbReference>
<evidence type="ECO:0000313" key="4">
    <source>
        <dbReference type="EMBL" id="MFD2920837.1"/>
    </source>
</evidence>
<evidence type="ECO:0000313" key="5">
    <source>
        <dbReference type="Proteomes" id="UP001597511"/>
    </source>
</evidence>
<evidence type="ECO:0000259" key="3">
    <source>
        <dbReference type="PROSITE" id="PS51186"/>
    </source>
</evidence>
<dbReference type="RefSeq" id="WP_386099967.1">
    <property type="nucleotide sequence ID" value="NZ_JBHUOZ010000003.1"/>
</dbReference>
<reference evidence="5" key="1">
    <citation type="journal article" date="2019" name="Int. J. Syst. Evol. Microbiol.">
        <title>The Global Catalogue of Microorganisms (GCM) 10K type strain sequencing project: providing services to taxonomists for standard genome sequencing and annotation.</title>
        <authorList>
            <consortium name="The Broad Institute Genomics Platform"/>
            <consortium name="The Broad Institute Genome Sequencing Center for Infectious Disease"/>
            <person name="Wu L."/>
            <person name="Ma J."/>
        </authorList>
    </citation>
    <scope>NUCLEOTIDE SEQUENCE [LARGE SCALE GENOMIC DNA]</scope>
    <source>
        <strain evidence="5">KCTC 23299</strain>
    </source>
</reference>
<dbReference type="Gene3D" id="3.40.630.30">
    <property type="match status" value="1"/>
</dbReference>
<dbReference type="InterPro" id="IPR050832">
    <property type="entry name" value="Bact_Acetyltransf"/>
</dbReference>
<dbReference type="InterPro" id="IPR016181">
    <property type="entry name" value="Acyl_CoA_acyltransferase"/>
</dbReference>
<keyword evidence="1 4" id="KW-0808">Transferase</keyword>
<dbReference type="Proteomes" id="UP001597511">
    <property type="component" value="Unassembled WGS sequence"/>
</dbReference>
<dbReference type="Pfam" id="PF00583">
    <property type="entry name" value="Acetyltransf_1"/>
    <property type="match status" value="1"/>
</dbReference>
<dbReference type="InterPro" id="IPR000182">
    <property type="entry name" value="GNAT_dom"/>
</dbReference>
<accession>A0ABW6AA68</accession>
<dbReference type="EMBL" id="JBHUOZ010000003">
    <property type="protein sequence ID" value="MFD2920837.1"/>
    <property type="molecule type" value="Genomic_DNA"/>
</dbReference>
<sequence>MTIREAVIEDIPALQVIRHAVKENVLSDPSVVTDADCIAYLTQRGKGWVSLSGDMITGFAIADLEDHNIWALFVHPGHEHKGIGKLLHDTMMDWYFSQTNITAWLSTDAHTRAEQFYRKAGWKETGKYGKTEIKFEMDAATWLGKQV</sequence>
<gene>
    <name evidence="4" type="ORF">ACFS6H_14020</name>
</gene>
<name>A0ABW6AA68_9BACT</name>
<evidence type="ECO:0000256" key="1">
    <source>
        <dbReference type="ARBA" id="ARBA00022679"/>
    </source>
</evidence>
<keyword evidence="5" id="KW-1185">Reference proteome</keyword>
<dbReference type="SUPFAM" id="SSF55729">
    <property type="entry name" value="Acyl-CoA N-acyltransferases (Nat)"/>
    <property type="match status" value="1"/>
</dbReference>
<dbReference type="GO" id="GO:0016746">
    <property type="term" value="F:acyltransferase activity"/>
    <property type="evidence" value="ECO:0007669"/>
    <property type="project" value="UniProtKB-KW"/>
</dbReference>
<dbReference type="EC" id="2.3.-.-" evidence="4"/>
<feature type="domain" description="N-acetyltransferase" evidence="3">
    <location>
        <begin position="1"/>
        <end position="147"/>
    </location>
</feature>
<evidence type="ECO:0000256" key="2">
    <source>
        <dbReference type="ARBA" id="ARBA00023315"/>
    </source>
</evidence>
<comment type="caution">
    <text evidence="4">The sequence shown here is derived from an EMBL/GenBank/DDBJ whole genome shotgun (WGS) entry which is preliminary data.</text>
</comment>
<protein>
    <submittedName>
        <fullName evidence="4">GNAT family N-acetyltransferase</fullName>
        <ecNumber evidence="4">2.3.-.-</ecNumber>
    </submittedName>
</protein>
<dbReference type="PANTHER" id="PTHR43877">
    <property type="entry name" value="AMINOALKYLPHOSPHONATE N-ACETYLTRANSFERASE-RELATED-RELATED"/>
    <property type="match status" value="1"/>
</dbReference>
<proteinExistence type="predicted"/>